<evidence type="ECO:0000313" key="3">
    <source>
        <dbReference type="Proteomes" id="UP000054279"/>
    </source>
</evidence>
<organism evidence="2 3">
    <name type="scientific">Sphaerobolus stellatus (strain SS14)</name>
    <dbReference type="NCBI Taxonomy" id="990650"/>
    <lineage>
        <taxon>Eukaryota</taxon>
        <taxon>Fungi</taxon>
        <taxon>Dikarya</taxon>
        <taxon>Basidiomycota</taxon>
        <taxon>Agaricomycotina</taxon>
        <taxon>Agaricomycetes</taxon>
        <taxon>Phallomycetidae</taxon>
        <taxon>Geastrales</taxon>
        <taxon>Sphaerobolaceae</taxon>
        <taxon>Sphaerobolus</taxon>
    </lineage>
</organism>
<evidence type="ECO:0000313" key="2">
    <source>
        <dbReference type="EMBL" id="KIJ31098.1"/>
    </source>
</evidence>
<evidence type="ECO:0000256" key="1">
    <source>
        <dbReference type="SAM" id="MobiDB-lite"/>
    </source>
</evidence>
<dbReference type="HOGENOM" id="CLU_1696604_0_0_1"/>
<dbReference type="Proteomes" id="UP000054279">
    <property type="component" value="Unassembled WGS sequence"/>
</dbReference>
<sequence>MCRLHLPRGSPVSRPPPDTAGHKKSNGKPPGDVPLRFQHLHTPIVPPHHRMRLLIPHLRFPASRPPPECYDRSKPSAKPPGGAKLGFRRLPALIAAPHSRMRCHLPPRVPVPPACTLRSLAAPKTTGNFQGALCMGFDTTSAFIVPPSPMDRGAG</sequence>
<feature type="region of interest" description="Disordered" evidence="1">
    <location>
        <begin position="64"/>
        <end position="84"/>
    </location>
</feature>
<reference evidence="2 3" key="1">
    <citation type="submission" date="2014-06" db="EMBL/GenBank/DDBJ databases">
        <title>Evolutionary Origins and Diversification of the Mycorrhizal Mutualists.</title>
        <authorList>
            <consortium name="DOE Joint Genome Institute"/>
            <consortium name="Mycorrhizal Genomics Consortium"/>
            <person name="Kohler A."/>
            <person name="Kuo A."/>
            <person name="Nagy L.G."/>
            <person name="Floudas D."/>
            <person name="Copeland A."/>
            <person name="Barry K.W."/>
            <person name="Cichocki N."/>
            <person name="Veneault-Fourrey C."/>
            <person name="LaButti K."/>
            <person name="Lindquist E.A."/>
            <person name="Lipzen A."/>
            <person name="Lundell T."/>
            <person name="Morin E."/>
            <person name="Murat C."/>
            <person name="Riley R."/>
            <person name="Ohm R."/>
            <person name="Sun H."/>
            <person name="Tunlid A."/>
            <person name="Henrissat B."/>
            <person name="Grigoriev I.V."/>
            <person name="Hibbett D.S."/>
            <person name="Martin F."/>
        </authorList>
    </citation>
    <scope>NUCLEOTIDE SEQUENCE [LARGE SCALE GENOMIC DNA]</scope>
    <source>
        <strain evidence="2 3">SS14</strain>
    </source>
</reference>
<name>A0A0C9TMA9_SPHS4</name>
<gene>
    <name evidence="2" type="ORF">M422DRAFT_267306</name>
</gene>
<protein>
    <submittedName>
        <fullName evidence="2">Uncharacterized protein</fullName>
    </submittedName>
</protein>
<dbReference type="EMBL" id="KN837248">
    <property type="protein sequence ID" value="KIJ31098.1"/>
    <property type="molecule type" value="Genomic_DNA"/>
</dbReference>
<accession>A0A0C9TMA9</accession>
<proteinExistence type="predicted"/>
<keyword evidence="3" id="KW-1185">Reference proteome</keyword>
<feature type="region of interest" description="Disordered" evidence="1">
    <location>
        <begin position="1"/>
        <end position="37"/>
    </location>
</feature>
<dbReference type="AlphaFoldDB" id="A0A0C9TMA9"/>